<evidence type="ECO:0000313" key="2">
    <source>
        <dbReference type="Proteomes" id="UP001163166"/>
    </source>
</evidence>
<name>A0AAX3DZ67_RHOPL</name>
<proteinExistence type="predicted"/>
<accession>A0AAX3DZ67</accession>
<sequence length="395" mass="43846">MSPKRLKRHYGSPVSGSHYWPRPDITEPIVASLRAGESVKLFGLRRAGKSSVMLAVEEALKAVGLKPIYVDVQGHDRIDKLVSALLAALPDTDAVRKISRALSPARLNQAVEFFNMVRGKAADTPASPTAVLQQVELVSGDLTQVLAQQNGSVVLLIDELPFLIDNMLKRGVKEADVNGFLATLRSWRQDGRVPMLLSGSMGLSWLIRERGIAREHFNDLIKGLTPPPLEADDARAMLKALATEEGCTWLTDELLDVVLQELAVSYPSFIQFAFGRLKDNKAHTPDDVRRVFTTHIRPSLDEDFYAQFDTRMNRFEANDKAMARDVLRCVDKAGEAAAALAEIDRVLGSHTASDRDEILTILIEDGFLSVDTRAQTASFSSPLVRTWWQSKPYRR</sequence>
<dbReference type="EMBL" id="CP076676">
    <property type="protein sequence ID" value="UYO40115.1"/>
    <property type="molecule type" value="Genomic_DNA"/>
</dbReference>
<dbReference type="AlphaFoldDB" id="A0AAX3DZ67"/>
<dbReference type="Gene3D" id="3.40.50.300">
    <property type="entry name" value="P-loop containing nucleotide triphosphate hydrolases"/>
    <property type="match status" value="1"/>
</dbReference>
<protein>
    <recommendedName>
        <fullName evidence="3">ATP-binding protein</fullName>
    </recommendedName>
</protein>
<reference evidence="1" key="1">
    <citation type="journal article" date="2022" name="Biol. Control">
        <title>In silico genomic analysis of Rhodopseudomonas palustris strains revealed potential biocontrol agents and crop yield enhancers.</title>
        <authorList>
            <person name="Surachat K."/>
            <person name="Kantachote D."/>
            <person name="Deachamag P."/>
            <person name="Wonglapsuwan M."/>
        </authorList>
    </citation>
    <scope>NUCLEOTIDE SEQUENCE</scope>
    <source>
        <strain evidence="1">TLS06</strain>
    </source>
</reference>
<dbReference type="RefSeq" id="WP_264075255.1">
    <property type="nucleotide sequence ID" value="NZ_CP076676.1"/>
</dbReference>
<dbReference type="SUPFAM" id="SSF52540">
    <property type="entry name" value="P-loop containing nucleoside triphosphate hydrolases"/>
    <property type="match status" value="1"/>
</dbReference>
<gene>
    <name evidence="1" type="ORF">KQX62_02040</name>
</gene>
<evidence type="ECO:0008006" key="3">
    <source>
        <dbReference type="Google" id="ProtNLM"/>
    </source>
</evidence>
<dbReference type="PANTHER" id="PTHR34301:SF8">
    <property type="entry name" value="ATPASE DOMAIN-CONTAINING PROTEIN"/>
    <property type="match status" value="1"/>
</dbReference>
<dbReference type="PANTHER" id="PTHR34301">
    <property type="entry name" value="DNA-BINDING PROTEIN-RELATED"/>
    <property type="match status" value="1"/>
</dbReference>
<dbReference type="InterPro" id="IPR027417">
    <property type="entry name" value="P-loop_NTPase"/>
</dbReference>
<evidence type="ECO:0000313" key="1">
    <source>
        <dbReference type="EMBL" id="UYO40115.1"/>
    </source>
</evidence>
<dbReference type="Proteomes" id="UP001163166">
    <property type="component" value="Chromosome"/>
</dbReference>
<organism evidence="1 2">
    <name type="scientific">Rhodopseudomonas palustris</name>
    <dbReference type="NCBI Taxonomy" id="1076"/>
    <lineage>
        <taxon>Bacteria</taxon>
        <taxon>Pseudomonadati</taxon>
        <taxon>Pseudomonadota</taxon>
        <taxon>Alphaproteobacteria</taxon>
        <taxon>Hyphomicrobiales</taxon>
        <taxon>Nitrobacteraceae</taxon>
        <taxon>Rhodopseudomonas</taxon>
    </lineage>
</organism>